<keyword evidence="3" id="KW-0694">RNA-binding</keyword>
<comment type="caution">
    <text evidence="3">Lacks conserved residue(s) required for the propagation of feature annotation.</text>
</comment>
<dbReference type="PANTHER" id="PTHR37825:SF1">
    <property type="entry name" value="TRNA(MET) CYTIDINE ACETATE LIGASE"/>
    <property type="match status" value="1"/>
</dbReference>
<dbReference type="GO" id="GO:0005524">
    <property type="term" value="F:ATP binding"/>
    <property type="evidence" value="ECO:0007669"/>
    <property type="project" value="UniProtKB-KW"/>
</dbReference>
<dbReference type="InterPro" id="IPR008513">
    <property type="entry name" value="tRNA(Met)_cyd_acetate_ligase"/>
</dbReference>
<protein>
    <recommendedName>
        <fullName evidence="3">tRNA(Met) cytidine acetate ligase</fullName>
        <ecNumber evidence="3">6.3.4.-</ecNumber>
    </recommendedName>
</protein>
<sequence>MKKGTVKTTNVLGIIAEYNPFHNGHRYQLATAKRLTGADVSIAVMSGNWVQRGEPALLDKWQRTELALQNGLDFVVELPFSMAVQPAHLFASGAVNMLSLLGCDTLAFGAEHPDMDFSTLAANRPASQTAHFKQFDETYPTLFNDYLQQQTGIDLRASNDILGFTYVAANQQLQSPMTILPIQRLASDHRSDALGDSSIASGAAIRKALTEAQWPAVAQVVPQQTLTALRTQQTVTWDAFWPLLRYQLLAQSIEQLQRIYQMSEGIEYRLKQAALEANDFQDFLRRAKTKRFTYSRLQRLCVYVLLQVTTAVPNTLTRYCRILGFSQTGQQYLNRIKKTLPVPVVTKVTDDWINGPYFLDYQAGLLRQMITGRDQDRLQHPVILR</sequence>
<dbReference type="EMBL" id="AYYR01000083">
    <property type="protein sequence ID" value="KRM74362.1"/>
    <property type="molecule type" value="Genomic_DNA"/>
</dbReference>
<proteinExistence type="inferred from homology"/>
<dbReference type="HAMAP" id="MF_01539">
    <property type="entry name" value="TmcAL"/>
    <property type="match status" value="1"/>
</dbReference>
<dbReference type="PANTHER" id="PTHR37825">
    <property type="entry name" value="TRNA(MET) CYTIDINE ACETATE LIGASE"/>
    <property type="match status" value="1"/>
</dbReference>
<comment type="caution">
    <text evidence="4">The sequence shown here is derived from an EMBL/GenBank/DDBJ whole genome shotgun (WGS) entry which is preliminary data.</text>
</comment>
<keyword evidence="3" id="KW-0820">tRNA-binding</keyword>
<evidence type="ECO:0000256" key="1">
    <source>
        <dbReference type="ARBA" id="ARBA00022598"/>
    </source>
</evidence>
<feature type="binding site" evidence="3">
    <location>
        <position position="184"/>
    </location>
    <ligand>
        <name>ATP</name>
        <dbReference type="ChEBI" id="CHEBI:30616"/>
    </ligand>
</feature>
<dbReference type="InterPro" id="IPR014729">
    <property type="entry name" value="Rossmann-like_a/b/a_fold"/>
</dbReference>
<accession>A0A0R2B5K2</accession>
<dbReference type="STRING" id="33960.TY91_01410"/>
<name>A0A0R2B5K2_SECCO</name>
<comment type="similarity">
    <text evidence="3">Belongs to the TmcAL family.</text>
</comment>
<comment type="function">
    <text evidence="3">Catalyzes the formation of N(4)-acetylcytidine (ac(4)C) at the wobble position of elongator tRNA(Met), using acetate and ATP as substrates. First activates an acetate ion to form acetyladenylate (Ac-AMP) and then transfers the acetyl group to tRNA to form ac(4)C34.</text>
</comment>
<feature type="binding site" evidence="3">
    <location>
        <position position="159"/>
    </location>
    <ligand>
        <name>ATP</name>
        <dbReference type="ChEBI" id="CHEBI:30616"/>
    </ligand>
</feature>
<keyword evidence="3" id="KW-0963">Cytoplasm</keyword>
<evidence type="ECO:0000313" key="5">
    <source>
        <dbReference type="Proteomes" id="UP000051845"/>
    </source>
</evidence>
<dbReference type="Proteomes" id="UP000051845">
    <property type="component" value="Unassembled WGS sequence"/>
</dbReference>
<keyword evidence="3" id="KW-0067">ATP-binding</keyword>
<dbReference type="NCBIfam" id="NF010191">
    <property type="entry name" value="PRK13670.1"/>
    <property type="match status" value="1"/>
</dbReference>
<gene>
    <name evidence="3" type="primary">tmcAL</name>
    <name evidence="4" type="ORF">FC82_GL000231</name>
</gene>
<dbReference type="Pfam" id="PF05636">
    <property type="entry name" value="HIGH_NTase1"/>
    <property type="match status" value="1"/>
</dbReference>
<dbReference type="GO" id="GO:0006400">
    <property type="term" value="P:tRNA modification"/>
    <property type="evidence" value="ECO:0007669"/>
    <property type="project" value="UniProtKB-UniRule"/>
</dbReference>
<dbReference type="SUPFAM" id="SSF52374">
    <property type="entry name" value="Nucleotidylyl transferase"/>
    <property type="match status" value="1"/>
</dbReference>
<dbReference type="Gene3D" id="3.40.50.620">
    <property type="entry name" value="HUPs"/>
    <property type="match status" value="1"/>
</dbReference>
<feature type="binding site" evidence="3">
    <location>
        <position position="109"/>
    </location>
    <ligand>
        <name>ATP</name>
        <dbReference type="ChEBI" id="CHEBI:30616"/>
    </ligand>
</feature>
<dbReference type="GO" id="GO:0016879">
    <property type="term" value="F:ligase activity, forming carbon-nitrogen bonds"/>
    <property type="evidence" value="ECO:0007669"/>
    <property type="project" value="UniProtKB-UniRule"/>
</dbReference>
<comment type="subcellular location">
    <subcellularLocation>
        <location evidence="3">Cytoplasm</location>
    </subcellularLocation>
</comment>
<keyword evidence="2 3" id="KW-0819">tRNA processing</keyword>
<organism evidence="4 5">
    <name type="scientific">Secundilactobacillus collinoides DSM 20515 = JCM 1123</name>
    <dbReference type="NCBI Taxonomy" id="1423733"/>
    <lineage>
        <taxon>Bacteria</taxon>
        <taxon>Bacillati</taxon>
        <taxon>Bacillota</taxon>
        <taxon>Bacilli</taxon>
        <taxon>Lactobacillales</taxon>
        <taxon>Lactobacillaceae</taxon>
        <taxon>Secundilactobacillus</taxon>
    </lineage>
</organism>
<dbReference type="GO" id="GO:0000049">
    <property type="term" value="F:tRNA binding"/>
    <property type="evidence" value="ECO:0007669"/>
    <property type="project" value="UniProtKB-KW"/>
</dbReference>
<keyword evidence="3" id="KW-0547">Nucleotide-binding</keyword>
<comment type="catalytic activity">
    <reaction evidence="3">
        <text>cytidine(34) in elongator tRNA(Met) + acetate + ATP = N(4)-acetylcytidine(34) in elongator tRNA(Met) + AMP + diphosphate</text>
        <dbReference type="Rhea" id="RHEA:58144"/>
        <dbReference type="Rhea" id="RHEA-COMP:10693"/>
        <dbReference type="Rhea" id="RHEA-COMP:10694"/>
        <dbReference type="ChEBI" id="CHEBI:30089"/>
        <dbReference type="ChEBI" id="CHEBI:30616"/>
        <dbReference type="ChEBI" id="CHEBI:33019"/>
        <dbReference type="ChEBI" id="CHEBI:74900"/>
        <dbReference type="ChEBI" id="CHEBI:82748"/>
        <dbReference type="ChEBI" id="CHEBI:456215"/>
    </reaction>
</comment>
<evidence type="ECO:0000256" key="2">
    <source>
        <dbReference type="ARBA" id="ARBA00022694"/>
    </source>
</evidence>
<reference evidence="4 5" key="1">
    <citation type="journal article" date="2015" name="Genome Announc.">
        <title>Expanding the biotechnology potential of lactobacilli through comparative genomics of 213 strains and associated genera.</title>
        <authorList>
            <person name="Sun Z."/>
            <person name="Harris H.M."/>
            <person name="McCann A."/>
            <person name="Guo C."/>
            <person name="Argimon S."/>
            <person name="Zhang W."/>
            <person name="Yang X."/>
            <person name="Jeffery I.B."/>
            <person name="Cooney J.C."/>
            <person name="Kagawa T.F."/>
            <person name="Liu W."/>
            <person name="Song Y."/>
            <person name="Salvetti E."/>
            <person name="Wrobel A."/>
            <person name="Rasinkangas P."/>
            <person name="Parkhill J."/>
            <person name="Rea M.C."/>
            <person name="O'Sullivan O."/>
            <person name="Ritari J."/>
            <person name="Douillard F.P."/>
            <person name="Paul Ross R."/>
            <person name="Yang R."/>
            <person name="Briner A.E."/>
            <person name="Felis G.E."/>
            <person name="de Vos W.M."/>
            <person name="Barrangou R."/>
            <person name="Klaenhammer T.R."/>
            <person name="Caufield P.W."/>
            <person name="Cui Y."/>
            <person name="Zhang H."/>
            <person name="O'Toole P.W."/>
        </authorList>
    </citation>
    <scope>NUCLEOTIDE SEQUENCE [LARGE SCALE GENOMIC DNA]</scope>
    <source>
        <strain evidence="4 5">DSM 20515</strain>
    </source>
</reference>
<evidence type="ECO:0000313" key="4">
    <source>
        <dbReference type="EMBL" id="KRM74362.1"/>
    </source>
</evidence>
<feature type="binding site" evidence="3">
    <location>
        <begin position="15"/>
        <end position="28"/>
    </location>
    <ligand>
        <name>ATP</name>
        <dbReference type="ChEBI" id="CHEBI:30616"/>
    </ligand>
</feature>
<dbReference type="AlphaFoldDB" id="A0A0R2B5K2"/>
<keyword evidence="1 3" id="KW-0436">Ligase</keyword>
<evidence type="ECO:0000256" key="3">
    <source>
        <dbReference type="HAMAP-Rule" id="MF_01539"/>
    </source>
</evidence>
<dbReference type="EC" id="6.3.4.-" evidence="3"/>
<dbReference type="GO" id="GO:0005737">
    <property type="term" value="C:cytoplasm"/>
    <property type="evidence" value="ECO:0007669"/>
    <property type="project" value="UniProtKB-SubCell"/>
</dbReference>
<dbReference type="PATRIC" id="fig|1423733.4.peg.249"/>